<dbReference type="InterPro" id="IPR004968">
    <property type="entry name" value="DNA_primase/NTPase_C"/>
</dbReference>
<name>A0A0F9QGY4_9ZZZZ</name>
<dbReference type="InterPro" id="IPR045455">
    <property type="entry name" value="NrS-1_pol-like_helicase"/>
</dbReference>
<protein>
    <recommendedName>
        <fullName evidence="5">SF3 helicase domain-containing protein</fullName>
    </recommendedName>
</protein>
<keyword evidence="2" id="KW-0378">Hydrolase</keyword>
<dbReference type="Gene3D" id="3.40.50.300">
    <property type="entry name" value="P-loop containing nucleotide triphosphate hydrolases"/>
    <property type="match status" value="1"/>
</dbReference>
<evidence type="ECO:0000313" key="6">
    <source>
        <dbReference type="EMBL" id="KKN41764.1"/>
    </source>
</evidence>
<sequence>MATFAEQYEVFKNNVNSAMREDLAESLGVTVEAIEQLGVGFHFGEQAWIFPERNADGGIIGLSRRYHNGKKFMITGSKRGLIYAYNSDHAIGDKKYEAGKFHWVRIADAGVVCPVCGKPDWCLVSSDEPENPSAVLCSRIDKGSIRELSGSGYLHILDPGRQQKQTDNSVLQVSELPIIIVEGASDVLAAMVLGFTCIGRPSAKGGMELLREMPLAGKELWIIGENDAGAGRKGVQKTYENLKDITDNIQCIFPPEGIKDLRQWVKRGLTRETLFEFVGVHSDNSISINPNVFPDDTAYGIAKRLVNTEYVDEAGTILLRNYHGQWLVWTGCKYEELEESSLRGNVYRYLDGKEYLKITVKGTEIVPYKPTRSKINDIFDSMNTWCPITKDPPSWLDDDEHVSPSDLISFNNGMLDVNEYVKGNIVLHNPDPRLFTYCVLPYNFDPDVWSKQFEDAYNDWLNGDAEAIRLLAQWYGYNVVPDMGQEKLMLFTGPTRSGKSTALEVLQGTLGDGNYSPTSFQLLANAHGLRPLVGKLAATLGDAKSPRRDEAEAALEILLKIVGQDRITVNTKYGKIFNAKLSCRFTIAMNGLPEFRDNAQAFVARSMIIKFPNKYEGREDFDLKPRLAKAAARGEMINFALWGLKDLRKQGKFSIPDASIELQDQLREVVAPVLVFVNECCTVEDGAYMMRGEMFDAWQHWCIRGNYKPGNQNWFARKLRYICSGVQDFRPTVDGHRQRAYKGIKLQDWVYSEFLGKPLNNV</sequence>
<feature type="domain" description="SF3 helicase" evidence="5">
    <location>
        <begin position="466"/>
        <end position="624"/>
    </location>
</feature>
<organism evidence="6">
    <name type="scientific">marine sediment metagenome</name>
    <dbReference type="NCBI Taxonomy" id="412755"/>
    <lineage>
        <taxon>unclassified sequences</taxon>
        <taxon>metagenomes</taxon>
        <taxon>ecological metagenomes</taxon>
    </lineage>
</organism>
<dbReference type="Pfam" id="PF03288">
    <property type="entry name" value="Pox_D5"/>
    <property type="match status" value="1"/>
</dbReference>
<dbReference type="Pfam" id="PF19263">
    <property type="entry name" value="DUF5906"/>
    <property type="match status" value="1"/>
</dbReference>
<proteinExistence type="predicted"/>
<dbReference type="GO" id="GO:0005524">
    <property type="term" value="F:ATP binding"/>
    <property type="evidence" value="ECO:0007669"/>
    <property type="project" value="UniProtKB-KW"/>
</dbReference>
<keyword evidence="4" id="KW-0067">ATP-binding</keyword>
<dbReference type="PROSITE" id="PS51206">
    <property type="entry name" value="SF3_HELICASE_1"/>
    <property type="match status" value="1"/>
</dbReference>
<dbReference type="InterPro" id="IPR034154">
    <property type="entry name" value="TOPRIM_DnaG/twinkle"/>
</dbReference>
<reference evidence="6" key="1">
    <citation type="journal article" date="2015" name="Nature">
        <title>Complex archaea that bridge the gap between prokaryotes and eukaryotes.</title>
        <authorList>
            <person name="Spang A."/>
            <person name="Saw J.H."/>
            <person name="Jorgensen S.L."/>
            <person name="Zaremba-Niedzwiedzka K."/>
            <person name="Martijn J."/>
            <person name="Lind A.E."/>
            <person name="van Eijk R."/>
            <person name="Schleper C."/>
            <person name="Guy L."/>
            <person name="Ettema T.J."/>
        </authorList>
    </citation>
    <scope>NUCLEOTIDE SEQUENCE</scope>
</reference>
<evidence type="ECO:0000259" key="5">
    <source>
        <dbReference type="PROSITE" id="PS51206"/>
    </source>
</evidence>
<gene>
    <name evidence="6" type="ORF">LCGC14_0720050</name>
</gene>
<accession>A0A0F9QGY4</accession>
<dbReference type="PANTHER" id="PTHR35372:SF2">
    <property type="entry name" value="SF3 HELICASE DOMAIN-CONTAINING PROTEIN"/>
    <property type="match status" value="1"/>
</dbReference>
<evidence type="ECO:0000256" key="4">
    <source>
        <dbReference type="ARBA" id="ARBA00022840"/>
    </source>
</evidence>
<dbReference type="EMBL" id="LAZR01001626">
    <property type="protein sequence ID" value="KKN41764.1"/>
    <property type="molecule type" value="Genomic_DNA"/>
</dbReference>
<dbReference type="InterPro" id="IPR014015">
    <property type="entry name" value="Helicase_SF3_DNA-vir"/>
</dbReference>
<evidence type="ECO:0000256" key="1">
    <source>
        <dbReference type="ARBA" id="ARBA00022741"/>
    </source>
</evidence>
<dbReference type="GO" id="GO:0016787">
    <property type="term" value="F:hydrolase activity"/>
    <property type="evidence" value="ECO:0007669"/>
    <property type="project" value="UniProtKB-KW"/>
</dbReference>
<dbReference type="InterPro" id="IPR006500">
    <property type="entry name" value="Helicase_put_C_phage/plasmid"/>
</dbReference>
<dbReference type="InterPro" id="IPR036390">
    <property type="entry name" value="WH_DNA-bd_sf"/>
</dbReference>
<dbReference type="CDD" id="cd01029">
    <property type="entry name" value="TOPRIM_primases"/>
    <property type="match status" value="1"/>
</dbReference>
<dbReference type="InterPro" id="IPR051620">
    <property type="entry name" value="ORF904-like_C"/>
</dbReference>
<evidence type="ECO:0000256" key="3">
    <source>
        <dbReference type="ARBA" id="ARBA00022806"/>
    </source>
</evidence>
<dbReference type="GO" id="GO:0004386">
    <property type="term" value="F:helicase activity"/>
    <property type="evidence" value="ECO:0007669"/>
    <property type="project" value="UniProtKB-KW"/>
</dbReference>
<keyword evidence="1" id="KW-0547">Nucleotide-binding</keyword>
<dbReference type="SUPFAM" id="SSF46785">
    <property type="entry name" value="Winged helix' DNA-binding domain"/>
    <property type="match status" value="1"/>
</dbReference>
<evidence type="ECO:0000256" key="2">
    <source>
        <dbReference type="ARBA" id="ARBA00022801"/>
    </source>
</evidence>
<dbReference type="PANTHER" id="PTHR35372">
    <property type="entry name" value="ATP BINDING PROTEIN-RELATED"/>
    <property type="match status" value="1"/>
</dbReference>
<dbReference type="AlphaFoldDB" id="A0A0F9QGY4"/>
<dbReference type="NCBIfam" id="TIGR01613">
    <property type="entry name" value="primase_Cterm"/>
    <property type="match status" value="1"/>
</dbReference>
<dbReference type="SUPFAM" id="SSF52540">
    <property type="entry name" value="P-loop containing nucleoside triphosphate hydrolases"/>
    <property type="match status" value="1"/>
</dbReference>
<dbReference type="InterPro" id="IPR027417">
    <property type="entry name" value="P-loop_NTPase"/>
</dbReference>
<comment type="caution">
    <text evidence="6">The sequence shown here is derived from an EMBL/GenBank/DDBJ whole genome shotgun (WGS) entry which is preliminary data.</text>
</comment>
<keyword evidence="3" id="KW-0347">Helicase</keyword>
<dbReference type="Gene3D" id="3.40.1360.10">
    <property type="match status" value="1"/>
</dbReference>